<comment type="caution">
    <text evidence="2">The sequence shown here is derived from an EMBL/GenBank/DDBJ whole genome shotgun (WGS) entry which is preliminary data.</text>
</comment>
<dbReference type="RefSeq" id="WP_106330091.1">
    <property type="nucleotide sequence ID" value="NZ_BOMO01000059.1"/>
</dbReference>
<gene>
    <name evidence="2" type="ORF">CLV67_13092</name>
</gene>
<dbReference type="SUPFAM" id="SSF160631">
    <property type="entry name" value="SMI1/KNR4-like"/>
    <property type="match status" value="1"/>
</dbReference>
<dbReference type="Proteomes" id="UP000239415">
    <property type="component" value="Unassembled WGS sequence"/>
</dbReference>
<evidence type="ECO:0000313" key="2">
    <source>
        <dbReference type="EMBL" id="PRX12067.1"/>
    </source>
</evidence>
<dbReference type="InterPro" id="IPR037883">
    <property type="entry name" value="Knr4/Smi1-like_sf"/>
</dbReference>
<dbReference type="PANTHER" id="PTHR47432:SF1">
    <property type="entry name" value="CELL WALL ASSEMBLY REGULATOR SMI1"/>
    <property type="match status" value="1"/>
</dbReference>
<evidence type="ECO:0000259" key="1">
    <source>
        <dbReference type="SMART" id="SM00860"/>
    </source>
</evidence>
<dbReference type="InterPro" id="IPR051873">
    <property type="entry name" value="KNR4/SMI1_regulator"/>
</dbReference>
<dbReference type="SMART" id="SM00860">
    <property type="entry name" value="SMI1_KNR4"/>
    <property type="match status" value="1"/>
</dbReference>
<dbReference type="PANTHER" id="PTHR47432">
    <property type="entry name" value="CELL WALL ASSEMBLY REGULATOR SMI1"/>
    <property type="match status" value="1"/>
</dbReference>
<dbReference type="OrthoDB" id="4759758at2"/>
<proteinExistence type="predicted"/>
<feature type="domain" description="Knr4/Smi1-like" evidence="1">
    <location>
        <begin position="161"/>
        <end position="302"/>
    </location>
</feature>
<evidence type="ECO:0000313" key="3">
    <source>
        <dbReference type="Proteomes" id="UP000239415"/>
    </source>
</evidence>
<dbReference type="Gene3D" id="3.40.1580.10">
    <property type="entry name" value="SMI1/KNR4-like"/>
    <property type="match status" value="1"/>
</dbReference>
<protein>
    <submittedName>
        <fullName evidence="2">SMI1/KNR4 family protein SUKH-1</fullName>
    </submittedName>
</protein>
<sequence length="449" mass="47767">MSSIHDYATWEPLIRVVSEGNASALATPGGYVTGRVGVGSWSVPMPRRTPPPGRAMLVSDMQDEWDAVQRVRDTLIAGGVDSVGFLLETPGRPVLHLFDHGPAVEPGLQGSYPGALLLVEGAVAHAWRQRPEEFPGRGPAPAADAALLERTLRERLPNAIGATEDEIAAAEARLGLALPDELKAVYRVVRAHWQDENEDHIGVLGVDLAPLEGLEIADAASRPTMWQFAADVTLRTGPGDAVQDLVGSPGWIVFGGNGGGDRFAVDLTPGPAGHTGQIIFISHEDSSGATLHADSLTDMVAGRKPSRPVAAASEEPPAAVWVNINSTRSIAEAAHPGLEVLQIGFWDGEPFSLEPVADLPRLRTLSAYPGTLADPREIGRLTGLEFLMLPPEEWRVLLDARAVPRSLLAAGIQVNSGNPIPVLDLADELLALWNRPRIARTVLEGSRSA</sequence>
<dbReference type="Pfam" id="PF09346">
    <property type="entry name" value="SMI1_KNR4"/>
    <property type="match status" value="1"/>
</dbReference>
<keyword evidence="3" id="KW-1185">Reference proteome</keyword>
<reference evidence="2 3" key="1">
    <citation type="submission" date="2018-03" db="EMBL/GenBank/DDBJ databases">
        <title>Genomic Encyclopedia of Archaeal and Bacterial Type Strains, Phase II (KMG-II): from individual species to whole genera.</title>
        <authorList>
            <person name="Goeker M."/>
        </authorList>
    </citation>
    <scope>NUCLEOTIDE SEQUENCE [LARGE SCALE GENOMIC DNA]</scope>
    <source>
        <strain evidence="2 3">DSM 43146</strain>
    </source>
</reference>
<dbReference type="EMBL" id="PVMZ01000030">
    <property type="protein sequence ID" value="PRX12067.1"/>
    <property type="molecule type" value="Genomic_DNA"/>
</dbReference>
<accession>A0A2T0JX58</accession>
<name>A0A2T0JX58_9ACTN</name>
<dbReference type="InterPro" id="IPR018958">
    <property type="entry name" value="Knr4/Smi1-like_dom"/>
</dbReference>
<organism evidence="2 3">
    <name type="scientific">Actinoplanes italicus</name>
    <dbReference type="NCBI Taxonomy" id="113567"/>
    <lineage>
        <taxon>Bacteria</taxon>
        <taxon>Bacillati</taxon>
        <taxon>Actinomycetota</taxon>
        <taxon>Actinomycetes</taxon>
        <taxon>Micromonosporales</taxon>
        <taxon>Micromonosporaceae</taxon>
        <taxon>Actinoplanes</taxon>
    </lineage>
</organism>
<dbReference type="AlphaFoldDB" id="A0A2T0JX58"/>